<name>A0A2S7T172_9BACT</name>
<dbReference type="GO" id="GO:0003677">
    <property type="term" value="F:DNA binding"/>
    <property type="evidence" value="ECO:0007669"/>
    <property type="project" value="InterPro"/>
</dbReference>
<evidence type="ECO:0000313" key="3">
    <source>
        <dbReference type="Proteomes" id="UP000239872"/>
    </source>
</evidence>
<reference evidence="2 3" key="1">
    <citation type="submission" date="2018-01" db="EMBL/GenBank/DDBJ databases">
        <title>A novel member of the phylum Bacteroidetes isolated from glacier ice.</title>
        <authorList>
            <person name="Liu Q."/>
            <person name="Xin Y.-H."/>
        </authorList>
    </citation>
    <scope>NUCLEOTIDE SEQUENCE [LARGE SCALE GENOMIC DNA]</scope>
    <source>
        <strain evidence="2 3">RB1R16</strain>
    </source>
</reference>
<dbReference type="SUPFAM" id="SSF46894">
    <property type="entry name" value="C-terminal effector domain of the bipartite response regulators"/>
    <property type="match status" value="1"/>
</dbReference>
<accession>A0A2S7T172</accession>
<dbReference type="Proteomes" id="UP000239872">
    <property type="component" value="Unassembled WGS sequence"/>
</dbReference>
<dbReference type="Gene3D" id="3.40.50.2300">
    <property type="match status" value="1"/>
</dbReference>
<dbReference type="InterPro" id="IPR016032">
    <property type="entry name" value="Sig_transdc_resp-reg_C-effctor"/>
</dbReference>
<evidence type="ECO:0000259" key="1">
    <source>
        <dbReference type="PROSITE" id="PS50043"/>
    </source>
</evidence>
<dbReference type="InterPro" id="IPR000792">
    <property type="entry name" value="Tscrpt_reg_LuxR_C"/>
</dbReference>
<proteinExistence type="predicted"/>
<sequence>MLMMYYGAQGYTSLSSKKETLLENLALVHDGYSCYPQDLSRELNTMLKSRKRRHGICIFSQKELEVMHLLCRHYAIKQIAGELNVCECTINIHLKYLYEKLSVSNKQELLACLYEAGFDMSKKREQLPTHKKDPTPYLVSNSTTPCKLFC</sequence>
<dbReference type="GO" id="GO:0006355">
    <property type="term" value="P:regulation of DNA-templated transcription"/>
    <property type="evidence" value="ECO:0007669"/>
    <property type="project" value="InterPro"/>
</dbReference>
<dbReference type="CDD" id="cd06170">
    <property type="entry name" value="LuxR_C_like"/>
    <property type="match status" value="1"/>
</dbReference>
<dbReference type="InterPro" id="IPR051015">
    <property type="entry name" value="EvgA-like"/>
</dbReference>
<keyword evidence="3" id="KW-1185">Reference proteome</keyword>
<dbReference type="PANTHER" id="PTHR45566">
    <property type="entry name" value="HTH-TYPE TRANSCRIPTIONAL REGULATOR YHJB-RELATED"/>
    <property type="match status" value="1"/>
</dbReference>
<dbReference type="AlphaFoldDB" id="A0A2S7T172"/>
<dbReference type="PANTHER" id="PTHR45566:SF1">
    <property type="entry name" value="HTH-TYPE TRANSCRIPTIONAL REGULATOR YHJB-RELATED"/>
    <property type="match status" value="1"/>
</dbReference>
<dbReference type="SMART" id="SM00421">
    <property type="entry name" value="HTH_LUXR"/>
    <property type="match status" value="1"/>
</dbReference>
<protein>
    <recommendedName>
        <fullName evidence="1">HTH luxR-type domain-containing protein</fullName>
    </recommendedName>
</protein>
<dbReference type="PROSITE" id="PS50043">
    <property type="entry name" value="HTH_LUXR_2"/>
    <property type="match status" value="1"/>
</dbReference>
<feature type="domain" description="HTH luxR-type" evidence="1">
    <location>
        <begin position="52"/>
        <end position="117"/>
    </location>
</feature>
<dbReference type="EMBL" id="PPSL01000001">
    <property type="protein sequence ID" value="PQJ12678.1"/>
    <property type="molecule type" value="Genomic_DNA"/>
</dbReference>
<organism evidence="2 3">
    <name type="scientific">Flavipsychrobacter stenotrophus</name>
    <dbReference type="NCBI Taxonomy" id="2077091"/>
    <lineage>
        <taxon>Bacteria</taxon>
        <taxon>Pseudomonadati</taxon>
        <taxon>Bacteroidota</taxon>
        <taxon>Chitinophagia</taxon>
        <taxon>Chitinophagales</taxon>
        <taxon>Chitinophagaceae</taxon>
        <taxon>Flavipsychrobacter</taxon>
    </lineage>
</organism>
<dbReference type="Pfam" id="PF00196">
    <property type="entry name" value="GerE"/>
    <property type="match status" value="1"/>
</dbReference>
<evidence type="ECO:0000313" key="2">
    <source>
        <dbReference type="EMBL" id="PQJ12678.1"/>
    </source>
</evidence>
<comment type="caution">
    <text evidence="2">The sequence shown here is derived from an EMBL/GenBank/DDBJ whole genome shotgun (WGS) entry which is preliminary data.</text>
</comment>
<gene>
    <name evidence="2" type="ORF">CJD36_002740</name>
</gene>